<accession>A0A1H3PB75</accession>
<dbReference type="GO" id="GO:0016787">
    <property type="term" value="F:hydrolase activity"/>
    <property type="evidence" value="ECO:0007669"/>
    <property type="project" value="InterPro"/>
</dbReference>
<dbReference type="Proteomes" id="UP000199249">
    <property type="component" value="Unassembled WGS sequence"/>
</dbReference>
<dbReference type="AlphaFoldDB" id="A0A1H3PB75"/>
<dbReference type="Pfam" id="PF00149">
    <property type="entry name" value="Metallophos"/>
    <property type="match status" value="1"/>
</dbReference>
<dbReference type="EMBL" id="FNOV01000027">
    <property type="protein sequence ID" value="SDY98384.1"/>
    <property type="molecule type" value="Genomic_DNA"/>
</dbReference>
<reference evidence="3" key="1">
    <citation type="submission" date="2016-10" db="EMBL/GenBank/DDBJ databases">
        <authorList>
            <person name="Varghese N."/>
            <person name="Submissions S."/>
        </authorList>
    </citation>
    <scope>NUCLEOTIDE SEQUENCE [LARGE SCALE GENOMIC DNA]</scope>
    <source>
        <strain evidence="3">CGMCC 1.8975</strain>
    </source>
</reference>
<dbReference type="InterPro" id="IPR004843">
    <property type="entry name" value="Calcineurin-like_PHP"/>
</dbReference>
<evidence type="ECO:0000259" key="1">
    <source>
        <dbReference type="Pfam" id="PF00149"/>
    </source>
</evidence>
<keyword evidence="3" id="KW-1185">Reference proteome</keyword>
<dbReference type="OrthoDB" id="7550081at2"/>
<organism evidence="2 3">
    <name type="scientific">Hymenobacter psychrophilus</name>
    <dbReference type="NCBI Taxonomy" id="651662"/>
    <lineage>
        <taxon>Bacteria</taxon>
        <taxon>Pseudomonadati</taxon>
        <taxon>Bacteroidota</taxon>
        <taxon>Cytophagia</taxon>
        <taxon>Cytophagales</taxon>
        <taxon>Hymenobacteraceae</taxon>
        <taxon>Hymenobacter</taxon>
    </lineage>
</organism>
<proteinExistence type="predicted"/>
<name>A0A1H3PB75_9BACT</name>
<feature type="domain" description="Calcineurin-like phosphoesterase" evidence="1">
    <location>
        <begin position="121"/>
        <end position="339"/>
    </location>
</feature>
<dbReference type="Gene3D" id="3.60.21.10">
    <property type="match status" value="1"/>
</dbReference>
<dbReference type="STRING" id="651662.SAMN04488069_1275"/>
<evidence type="ECO:0000313" key="3">
    <source>
        <dbReference type="Proteomes" id="UP000199249"/>
    </source>
</evidence>
<sequence length="392" mass="43709">MKKKILIVLAAYVVYCLGGVGLIALGYADRWYFMPYWSIKGPNSDKSGLSADGPWIAYAGPGGVLRQVEQQDKDLFIRQDTLPTLAGQQIRCFVATTGRDFSIPLREPAQPEPAIYAEPDRTLVLSDIEGNFAGLEALLRGSRVVDKNLNWSFGNGHLVLLGDFFDRGLQVTECLWLVYKLEHEAARAGGKVHFILGNHERMNLTGHFKYVRRKYRVNADTLQWPYEQWYGPQTVLGQWLRSKNVVEKIGSSLLTHGGLSTEVAALRLPLVQLNAEARAYLQRAATDTMLTSTQRLVNMPPLSPDWYRGVAQEEVSAADLTAMLKQYEVNRLIIGHTPVTEITALYGGKVLAIDLPHQERTDGKQPLQALLLEQGQPIIIDSEGRRTAQVSP</sequence>
<dbReference type="RefSeq" id="WP_092743910.1">
    <property type="nucleotide sequence ID" value="NZ_FNOV01000027.1"/>
</dbReference>
<dbReference type="SUPFAM" id="SSF56300">
    <property type="entry name" value="Metallo-dependent phosphatases"/>
    <property type="match status" value="1"/>
</dbReference>
<gene>
    <name evidence="2" type="ORF">SAMN04488069_1275</name>
</gene>
<dbReference type="InterPro" id="IPR029052">
    <property type="entry name" value="Metallo-depent_PP-like"/>
</dbReference>
<dbReference type="PANTHER" id="PTHR46546:SF4">
    <property type="entry name" value="SHEWANELLA-LIKE PROTEIN PHOSPHATASE 1"/>
    <property type="match status" value="1"/>
</dbReference>
<dbReference type="PANTHER" id="PTHR46546">
    <property type="entry name" value="SHEWANELLA-LIKE PROTEIN PHOSPHATASE 1"/>
    <property type="match status" value="1"/>
</dbReference>
<protein>
    <submittedName>
        <fullName evidence="2">Calcineurin-like phosphoesterase</fullName>
    </submittedName>
</protein>
<evidence type="ECO:0000313" key="2">
    <source>
        <dbReference type="EMBL" id="SDY98384.1"/>
    </source>
</evidence>